<feature type="region of interest" description="Disordered" evidence="1">
    <location>
        <begin position="416"/>
        <end position="442"/>
    </location>
</feature>
<dbReference type="GO" id="GO:0141166">
    <property type="term" value="P:chromosomal 5-methylcytosine DNA demethylation pathway"/>
    <property type="evidence" value="ECO:0007669"/>
    <property type="project" value="InterPro"/>
</dbReference>
<organism evidence="2 3">
    <name type="scientific">Centaurea solstitialis</name>
    <name type="common">yellow star-thistle</name>
    <dbReference type="NCBI Taxonomy" id="347529"/>
    <lineage>
        <taxon>Eukaryota</taxon>
        <taxon>Viridiplantae</taxon>
        <taxon>Streptophyta</taxon>
        <taxon>Embryophyta</taxon>
        <taxon>Tracheophyta</taxon>
        <taxon>Spermatophyta</taxon>
        <taxon>Magnoliopsida</taxon>
        <taxon>eudicotyledons</taxon>
        <taxon>Gunneridae</taxon>
        <taxon>Pentapetalae</taxon>
        <taxon>asterids</taxon>
        <taxon>campanulids</taxon>
        <taxon>Asterales</taxon>
        <taxon>Asteraceae</taxon>
        <taxon>Carduoideae</taxon>
        <taxon>Cardueae</taxon>
        <taxon>Centaureinae</taxon>
        <taxon>Centaurea</taxon>
    </lineage>
</organism>
<evidence type="ECO:0000256" key="1">
    <source>
        <dbReference type="SAM" id="MobiDB-lite"/>
    </source>
</evidence>
<name>A0AA38THT5_9ASTR</name>
<dbReference type="Proteomes" id="UP001172457">
    <property type="component" value="Chromosome 3"/>
</dbReference>
<feature type="region of interest" description="Disordered" evidence="1">
    <location>
        <begin position="111"/>
        <end position="131"/>
    </location>
</feature>
<feature type="compositionally biased region" description="Low complexity" evidence="1">
    <location>
        <begin position="417"/>
        <end position="429"/>
    </location>
</feature>
<dbReference type="GO" id="GO:0019104">
    <property type="term" value="F:DNA N-glycosylase activity"/>
    <property type="evidence" value="ECO:0007669"/>
    <property type="project" value="InterPro"/>
</dbReference>
<feature type="region of interest" description="Disordered" evidence="1">
    <location>
        <begin position="238"/>
        <end position="322"/>
    </location>
</feature>
<feature type="compositionally biased region" description="Basic residues" evidence="1">
    <location>
        <begin position="284"/>
        <end position="293"/>
    </location>
</feature>
<reference evidence="2" key="1">
    <citation type="submission" date="2023-03" db="EMBL/GenBank/DDBJ databases">
        <title>Chromosome-scale reference genome and RAD-based genetic map of yellow starthistle (Centaurea solstitialis) reveal putative structural variation and QTLs associated with invader traits.</title>
        <authorList>
            <person name="Reatini B."/>
            <person name="Cang F.A."/>
            <person name="Jiang Q."/>
            <person name="Mckibben M.T.W."/>
            <person name="Barker M.S."/>
            <person name="Rieseberg L.H."/>
            <person name="Dlugosch K.M."/>
        </authorList>
    </citation>
    <scope>NUCLEOTIDE SEQUENCE</scope>
    <source>
        <strain evidence="2">CAN-66</strain>
        <tissue evidence="2">Leaf</tissue>
    </source>
</reference>
<protein>
    <submittedName>
        <fullName evidence="2">Uncharacterized protein</fullName>
    </submittedName>
</protein>
<dbReference type="GO" id="GO:0035514">
    <property type="term" value="F:DNA demethylase activity"/>
    <property type="evidence" value="ECO:0007669"/>
    <property type="project" value="InterPro"/>
</dbReference>
<gene>
    <name evidence="2" type="ORF">OSB04_009624</name>
</gene>
<dbReference type="PANTHER" id="PTHR46213">
    <property type="entry name" value="TRANSCRIPTIONAL ACTIVATOR DEMETER"/>
    <property type="match status" value="1"/>
</dbReference>
<dbReference type="AlphaFoldDB" id="A0AA38THT5"/>
<evidence type="ECO:0000313" key="2">
    <source>
        <dbReference type="EMBL" id="KAJ9555010.1"/>
    </source>
</evidence>
<sequence length="522" mass="56582">MGENGESSCSRQVYPPEVGYGPATPGKPYRSELNTISHGWLNGPFDEIFFEETSATKSAVSCWEGNNLGSTSQIYDIGGGMCNAFSVDDVETWNSISCRDLLALADTGIQKGSGDGSGGGAETSMPIGDHDGSNGFDMSQECEHNHGFVYNGWLNLGYTCDLNLPPQTAADTQEARFTPVTPDEARRAEHKRMASDLVAKLVQITKKGLILPQVLIEQLQADASTLVEVNQDVEKGLTAETNLNETPQPKQRRRKHRPKVVREGQPKKAKQTPTPAKADGTPTGKRKYVRKKGVEKSPATPAVEEANGTVDPSSEQKNKKSCRKKINFDETEQGAEVTVERTEVNITVDKTCSMNQVVETYETTVKGCQALETTLEAHFTSPITPSKTELPLKDAKHTHGKAKCRINFLQETHDKGPSIVSSPNESNSSTTACFNKGEAQGSKGLSSKIDGMELWDENAIGVGCNLSKFTNDNSGSNQGMHLPTIYKKKRIEKCQTFITSGAISSGALHKTVIASSCLKECQ</sequence>
<proteinExistence type="predicted"/>
<evidence type="ECO:0000313" key="3">
    <source>
        <dbReference type="Proteomes" id="UP001172457"/>
    </source>
</evidence>
<feature type="compositionally biased region" description="Basic residues" evidence="1">
    <location>
        <begin position="250"/>
        <end position="259"/>
    </location>
</feature>
<feature type="compositionally biased region" description="Polar residues" evidence="1">
    <location>
        <begin position="1"/>
        <end position="11"/>
    </location>
</feature>
<dbReference type="EMBL" id="JARYMX010000003">
    <property type="protein sequence ID" value="KAJ9555010.1"/>
    <property type="molecule type" value="Genomic_DNA"/>
</dbReference>
<dbReference type="PANTHER" id="PTHR46213:SF13">
    <property type="entry name" value="DEMETER-LIKE PROTEIN 2-RELATED"/>
    <property type="match status" value="1"/>
</dbReference>
<accession>A0AA38THT5</accession>
<feature type="region of interest" description="Disordered" evidence="1">
    <location>
        <begin position="1"/>
        <end position="26"/>
    </location>
</feature>
<dbReference type="InterPro" id="IPR044811">
    <property type="entry name" value="DME/ROS1"/>
</dbReference>
<feature type="compositionally biased region" description="Gly residues" evidence="1">
    <location>
        <begin position="111"/>
        <end position="121"/>
    </location>
</feature>
<comment type="caution">
    <text evidence="2">The sequence shown here is derived from an EMBL/GenBank/DDBJ whole genome shotgun (WGS) entry which is preliminary data.</text>
</comment>
<keyword evidence="3" id="KW-1185">Reference proteome</keyword>